<keyword evidence="3" id="KW-1185">Reference proteome</keyword>
<keyword evidence="1" id="KW-0812">Transmembrane</keyword>
<evidence type="ECO:0000313" key="3">
    <source>
        <dbReference type="Proteomes" id="UP000588051"/>
    </source>
</evidence>
<sequence length="64" mass="7181">MCPKDDPMSFLHWIILIGGGMLFATALYLIITGLKHRLSNKIRQQPIETATLNFLPAGTNLNNR</sequence>
<accession>A0A850QIM5</accession>
<organism evidence="2 3">
    <name type="scientific">Undibacterium oligocarboniphilum</name>
    <dbReference type="NCBI Taxonomy" id="666702"/>
    <lineage>
        <taxon>Bacteria</taxon>
        <taxon>Pseudomonadati</taxon>
        <taxon>Pseudomonadota</taxon>
        <taxon>Betaproteobacteria</taxon>
        <taxon>Burkholderiales</taxon>
        <taxon>Oxalobacteraceae</taxon>
        <taxon>Undibacterium</taxon>
    </lineage>
</organism>
<comment type="caution">
    <text evidence="2">The sequence shown here is derived from an EMBL/GenBank/DDBJ whole genome shotgun (WGS) entry which is preliminary data.</text>
</comment>
<keyword evidence="1" id="KW-1133">Transmembrane helix</keyword>
<dbReference type="Proteomes" id="UP000588051">
    <property type="component" value="Unassembled WGS sequence"/>
</dbReference>
<reference evidence="2 3" key="1">
    <citation type="submission" date="2020-06" db="EMBL/GenBank/DDBJ databases">
        <authorList>
            <person name="Qiu C."/>
            <person name="Liu Z."/>
        </authorList>
    </citation>
    <scope>NUCLEOTIDE SEQUENCE [LARGE SCALE GENOMIC DNA]</scope>
    <source>
        <strain evidence="2 3">EM 1</strain>
    </source>
</reference>
<proteinExistence type="predicted"/>
<evidence type="ECO:0000256" key="1">
    <source>
        <dbReference type="SAM" id="Phobius"/>
    </source>
</evidence>
<keyword evidence="1" id="KW-0472">Membrane</keyword>
<dbReference type="AlphaFoldDB" id="A0A850QIM5"/>
<gene>
    <name evidence="2" type="ORF">HV832_14045</name>
</gene>
<feature type="transmembrane region" description="Helical" evidence="1">
    <location>
        <begin position="12"/>
        <end position="34"/>
    </location>
</feature>
<protein>
    <submittedName>
        <fullName evidence="2">Uncharacterized protein</fullName>
    </submittedName>
</protein>
<dbReference type="EMBL" id="JABXYJ010000008">
    <property type="protein sequence ID" value="NVO78947.1"/>
    <property type="molecule type" value="Genomic_DNA"/>
</dbReference>
<dbReference type="RefSeq" id="WP_176804482.1">
    <property type="nucleotide sequence ID" value="NZ_JABXYJ010000008.1"/>
</dbReference>
<evidence type="ECO:0000313" key="2">
    <source>
        <dbReference type="EMBL" id="NVO78947.1"/>
    </source>
</evidence>
<name>A0A850QIM5_9BURK</name>